<protein>
    <submittedName>
        <fullName evidence="9">Putative kunitz</fullName>
    </submittedName>
</protein>
<feature type="signal peptide" evidence="7">
    <location>
        <begin position="1"/>
        <end position="19"/>
    </location>
</feature>
<dbReference type="AlphaFoldDB" id="A0A6B0UHP6"/>
<dbReference type="PANTHER" id="PTHR10083">
    <property type="entry name" value="KUNITZ-TYPE PROTEASE INHIBITOR-RELATED"/>
    <property type="match status" value="1"/>
</dbReference>
<dbReference type="Pfam" id="PF00014">
    <property type="entry name" value="Kunitz_BPTI"/>
    <property type="match status" value="1"/>
</dbReference>
<evidence type="ECO:0000259" key="8">
    <source>
        <dbReference type="PROSITE" id="PS50279"/>
    </source>
</evidence>
<dbReference type="Gene3D" id="4.10.410.10">
    <property type="entry name" value="Pancreatic trypsin inhibitor Kunitz domain"/>
    <property type="match status" value="1"/>
</dbReference>
<dbReference type="InterPro" id="IPR002223">
    <property type="entry name" value="Kunitz_BPTI"/>
</dbReference>
<keyword evidence="7" id="KW-0732">Signal</keyword>
<feature type="chain" id="PRO_5025378299" evidence="7">
    <location>
        <begin position="20"/>
        <end position="106"/>
    </location>
</feature>
<dbReference type="InterPro" id="IPR020901">
    <property type="entry name" value="Prtase_inh_Kunz-CS"/>
</dbReference>
<dbReference type="GO" id="GO:0004867">
    <property type="term" value="F:serine-type endopeptidase inhibitor activity"/>
    <property type="evidence" value="ECO:0007669"/>
    <property type="project" value="UniProtKB-KW"/>
</dbReference>
<evidence type="ECO:0000256" key="7">
    <source>
        <dbReference type="SAM" id="SignalP"/>
    </source>
</evidence>
<reference evidence="9" key="1">
    <citation type="submission" date="2019-12" db="EMBL/GenBank/DDBJ databases">
        <title>An insight into the sialome of adult female Ixodes ricinus ticks feeding for 6 days.</title>
        <authorList>
            <person name="Perner J."/>
            <person name="Ribeiro J.M.C."/>
        </authorList>
    </citation>
    <scope>NUCLEOTIDE SEQUENCE</scope>
    <source>
        <strain evidence="9">Semi-engorged</strain>
        <tissue evidence="9">Salivary glands</tissue>
    </source>
</reference>
<dbReference type="SUPFAM" id="SSF57362">
    <property type="entry name" value="BPTI-like"/>
    <property type="match status" value="1"/>
</dbReference>
<keyword evidence="6" id="KW-1015">Disulfide bond</keyword>
<evidence type="ECO:0000256" key="6">
    <source>
        <dbReference type="ARBA" id="ARBA00023157"/>
    </source>
</evidence>
<keyword evidence="2" id="KW-0964">Secreted</keyword>
<dbReference type="InterPro" id="IPR036880">
    <property type="entry name" value="Kunitz_BPTI_sf"/>
</dbReference>
<organism evidence="9">
    <name type="scientific">Ixodes ricinus</name>
    <name type="common">Common tick</name>
    <name type="synonym">Acarus ricinus</name>
    <dbReference type="NCBI Taxonomy" id="34613"/>
    <lineage>
        <taxon>Eukaryota</taxon>
        <taxon>Metazoa</taxon>
        <taxon>Ecdysozoa</taxon>
        <taxon>Arthropoda</taxon>
        <taxon>Chelicerata</taxon>
        <taxon>Arachnida</taxon>
        <taxon>Acari</taxon>
        <taxon>Parasitiformes</taxon>
        <taxon>Ixodida</taxon>
        <taxon>Ixodoidea</taxon>
        <taxon>Ixodidae</taxon>
        <taxon>Ixodinae</taxon>
        <taxon>Ixodes</taxon>
    </lineage>
</organism>
<keyword evidence="5" id="KW-0722">Serine protease inhibitor</keyword>
<dbReference type="InterPro" id="IPR050098">
    <property type="entry name" value="TFPI/VKTCI-like"/>
</dbReference>
<evidence type="ECO:0000256" key="1">
    <source>
        <dbReference type="ARBA" id="ARBA00004613"/>
    </source>
</evidence>
<dbReference type="EMBL" id="GIFC01007072">
    <property type="protein sequence ID" value="MXU89155.1"/>
    <property type="molecule type" value="Transcribed_RNA"/>
</dbReference>
<feature type="domain" description="BPTI/Kunitz inhibitor" evidence="8">
    <location>
        <begin position="31"/>
        <end position="81"/>
    </location>
</feature>
<dbReference type="PANTHER" id="PTHR10083:SF217">
    <property type="entry name" value="BOOPHILIN-H2"/>
    <property type="match status" value="1"/>
</dbReference>
<evidence type="ECO:0000256" key="5">
    <source>
        <dbReference type="ARBA" id="ARBA00022900"/>
    </source>
</evidence>
<comment type="subcellular location">
    <subcellularLocation>
        <location evidence="1">Secreted</location>
    </subcellularLocation>
</comment>
<sequence length="106" mass="12558">MQLLFAVALVILACIVVETARKERPRMPSRCRQRPGEGRCRAYLAVYFYNNTKRRCQKFHERGCPFEGNGFRDMEECRTICEGKKIRQSLKQFQQSNVLKVHHHEK</sequence>
<evidence type="ECO:0000313" key="9">
    <source>
        <dbReference type="EMBL" id="MXU89155.1"/>
    </source>
</evidence>
<keyword evidence="3" id="KW-0800">Toxin</keyword>
<accession>A0A6B0UHP6</accession>
<dbReference type="PROSITE" id="PS50279">
    <property type="entry name" value="BPTI_KUNITZ_2"/>
    <property type="match status" value="1"/>
</dbReference>
<dbReference type="GO" id="GO:0005615">
    <property type="term" value="C:extracellular space"/>
    <property type="evidence" value="ECO:0007669"/>
    <property type="project" value="TreeGrafter"/>
</dbReference>
<evidence type="ECO:0000256" key="2">
    <source>
        <dbReference type="ARBA" id="ARBA00022525"/>
    </source>
</evidence>
<name>A0A6B0UHP6_IXORI</name>
<keyword evidence="4" id="KW-0646">Protease inhibitor</keyword>
<proteinExistence type="predicted"/>
<dbReference type="PROSITE" id="PS00280">
    <property type="entry name" value="BPTI_KUNITZ_1"/>
    <property type="match status" value="1"/>
</dbReference>
<dbReference type="SMART" id="SM00131">
    <property type="entry name" value="KU"/>
    <property type="match status" value="1"/>
</dbReference>
<evidence type="ECO:0000256" key="3">
    <source>
        <dbReference type="ARBA" id="ARBA00022656"/>
    </source>
</evidence>
<evidence type="ECO:0000256" key="4">
    <source>
        <dbReference type="ARBA" id="ARBA00022690"/>
    </source>
</evidence>